<feature type="transmembrane region" description="Helical" evidence="9">
    <location>
        <begin position="307"/>
        <end position="328"/>
    </location>
</feature>
<dbReference type="Pfam" id="PF07690">
    <property type="entry name" value="MFS_1"/>
    <property type="match status" value="1"/>
</dbReference>
<dbReference type="InterPro" id="IPR036259">
    <property type="entry name" value="MFS_trans_sf"/>
</dbReference>
<sequence length="410" mass="42792">MSRDLIRRLLPLGIVFLTSGVATAVVGPFLGLFLNTAVHADPVQVTVFLVIASTSGVAMSSVIGRISDRWPIRHTLLVTAALAGFAASGLTAVIRDYWILLAVTATAMAVAGSLYPQSFAYARQVLQRDDPARAALGISVLRTVFSVAWVGGPSLAALLLDVGDFRYVYGAAALLYLLAALVAARFLPEVEGSAAEGPAAPRDGGRAVKARAPRILVPIIIGFVLLQTTMVLGGQVMPLFITAELNGSARDAGLIFGLCAALEIPLMIGFGVLSTRIPVRRILLGGAVCAVVYQAVAATASSVWTLAAAQILNALFIAATSGLGISYVQDLMPQAPGRATTLFTNTFPIGQIVAAPLFGVSQQYGFRLAFTINLVLSALGLILLLAARPRRASPEADGRPVGDRDHRPAG</sequence>
<evidence type="ECO:0000313" key="12">
    <source>
        <dbReference type="Proteomes" id="UP000054537"/>
    </source>
</evidence>
<dbReference type="OrthoDB" id="7337792at2"/>
<dbReference type="PANTHER" id="PTHR23535">
    <property type="entry name" value="SUGAR EFFLUX TRANSPORTER A-RELATED"/>
    <property type="match status" value="1"/>
</dbReference>
<evidence type="ECO:0000256" key="7">
    <source>
        <dbReference type="ARBA" id="ARBA00022989"/>
    </source>
</evidence>
<feature type="transmembrane region" description="Helical" evidence="9">
    <location>
        <begin position="166"/>
        <end position="187"/>
    </location>
</feature>
<keyword evidence="7 9" id="KW-1133">Transmembrane helix</keyword>
<dbReference type="SUPFAM" id="SSF103473">
    <property type="entry name" value="MFS general substrate transporter"/>
    <property type="match status" value="1"/>
</dbReference>
<gene>
    <name evidence="11" type="ORF">MB27_17775</name>
</gene>
<feature type="transmembrane region" description="Helical" evidence="9">
    <location>
        <begin position="45"/>
        <end position="64"/>
    </location>
</feature>
<accession>A0A0A6X821</accession>
<proteinExistence type="inferred from homology"/>
<evidence type="ECO:0000256" key="1">
    <source>
        <dbReference type="ARBA" id="ARBA00004651"/>
    </source>
</evidence>
<evidence type="ECO:0000259" key="10">
    <source>
        <dbReference type="PROSITE" id="PS50850"/>
    </source>
</evidence>
<feature type="transmembrane region" description="Helical" evidence="9">
    <location>
        <begin position="76"/>
        <end position="94"/>
    </location>
</feature>
<organism evidence="11 12">
    <name type="scientific">Actinoplanes utahensis</name>
    <dbReference type="NCBI Taxonomy" id="1869"/>
    <lineage>
        <taxon>Bacteria</taxon>
        <taxon>Bacillati</taxon>
        <taxon>Actinomycetota</taxon>
        <taxon>Actinomycetes</taxon>
        <taxon>Micromonosporales</taxon>
        <taxon>Micromonosporaceae</taxon>
        <taxon>Actinoplanes</taxon>
    </lineage>
</organism>
<dbReference type="InterPro" id="IPR020846">
    <property type="entry name" value="MFS_dom"/>
</dbReference>
<feature type="transmembrane region" description="Helical" evidence="9">
    <location>
        <begin position="134"/>
        <end position="160"/>
    </location>
</feature>
<evidence type="ECO:0000256" key="6">
    <source>
        <dbReference type="ARBA" id="ARBA00022692"/>
    </source>
</evidence>
<dbReference type="Gene3D" id="1.20.1250.20">
    <property type="entry name" value="MFS general substrate transporter like domains"/>
    <property type="match status" value="2"/>
</dbReference>
<dbReference type="EMBL" id="JRTT01000019">
    <property type="protein sequence ID" value="KHD76267.1"/>
    <property type="molecule type" value="Genomic_DNA"/>
</dbReference>
<feature type="transmembrane region" description="Helical" evidence="9">
    <location>
        <begin position="364"/>
        <end position="386"/>
    </location>
</feature>
<evidence type="ECO:0000313" key="11">
    <source>
        <dbReference type="EMBL" id="KHD76267.1"/>
    </source>
</evidence>
<keyword evidence="4" id="KW-1003">Cell membrane</keyword>
<feature type="transmembrane region" description="Helical" evidence="9">
    <location>
        <begin position="253"/>
        <end position="273"/>
    </location>
</feature>
<evidence type="ECO:0000256" key="4">
    <source>
        <dbReference type="ARBA" id="ARBA00022475"/>
    </source>
</evidence>
<dbReference type="eggNOG" id="COG2814">
    <property type="taxonomic scope" value="Bacteria"/>
</dbReference>
<keyword evidence="6 9" id="KW-0812">Transmembrane</keyword>
<dbReference type="PANTHER" id="PTHR23535:SF2">
    <property type="entry name" value="SUGAR EFFLUX TRANSPORTER A-RELATED"/>
    <property type="match status" value="1"/>
</dbReference>
<feature type="transmembrane region" description="Helical" evidence="9">
    <location>
        <begin position="12"/>
        <end position="33"/>
    </location>
</feature>
<protein>
    <submittedName>
        <fullName evidence="11">MFS transporter</fullName>
    </submittedName>
</protein>
<name>A0A0A6X821_ACTUT</name>
<dbReference type="STRING" id="1869.MB27_17775"/>
<dbReference type="AlphaFoldDB" id="A0A0A6X821"/>
<feature type="transmembrane region" description="Helical" evidence="9">
    <location>
        <begin position="100"/>
        <end position="122"/>
    </location>
</feature>
<dbReference type="GO" id="GO:0022857">
    <property type="term" value="F:transmembrane transporter activity"/>
    <property type="evidence" value="ECO:0007669"/>
    <property type="project" value="InterPro"/>
</dbReference>
<dbReference type="GO" id="GO:0005886">
    <property type="term" value="C:plasma membrane"/>
    <property type="evidence" value="ECO:0007669"/>
    <property type="project" value="UniProtKB-SubCell"/>
</dbReference>
<evidence type="ECO:0000256" key="3">
    <source>
        <dbReference type="ARBA" id="ARBA00022448"/>
    </source>
</evidence>
<feature type="transmembrane region" description="Helical" evidence="9">
    <location>
        <begin position="340"/>
        <end position="358"/>
    </location>
</feature>
<dbReference type="RefSeq" id="WP_043525727.1">
    <property type="nucleotide sequence ID" value="NZ_BAABKU010000006.1"/>
</dbReference>
<keyword evidence="5" id="KW-0762">Sugar transport</keyword>
<comment type="subcellular location">
    <subcellularLocation>
        <location evidence="1">Cell membrane</location>
        <topology evidence="1">Multi-pass membrane protein</topology>
    </subcellularLocation>
</comment>
<comment type="caution">
    <text evidence="11">The sequence shown here is derived from an EMBL/GenBank/DDBJ whole genome shotgun (WGS) entry which is preliminary data.</text>
</comment>
<dbReference type="PROSITE" id="PS50850">
    <property type="entry name" value="MFS"/>
    <property type="match status" value="1"/>
</dbReference>
<evidence type="ECO:0000256" key="9">
    <source>
        <dbReference type="SAM" id="Phobius"/>
    </source>
</evidence>
<keyword evidence="3" id="KW-0813">Transport</keyword>
<evidence type="ECO:0000256" key="8">
    <source>
        <dbReference type="ARBA" id="ARBA00023136"/>
    </source>
</evidence>
<dbReference type="InterPro" id="IPR011701">
    <property type="entry name" value="MFS"/>
</dbReference>
<evidence type="ECO:0000256" key="5">
    <source>
        <dbReference type="ARBA" id="ARBA00022597"/>
    </source>
</evidence>
<keyword evidence="12" id="KW-1185">Reference proteome</keyword>
<reference evidence="11 12" key="1">
    <citation type="submission" date="2014-10" db="EMBL/GenBank/DDBJ databases">
        <title>Draft genome sequence of Actinoplanes utahensis NRRL 12052.</title>
        <authorList>
            <person name="Velasco-Bucheli B."/>
            <person name="del Cerro C."/>
            <person name="Hormigo D."/>
            <person name="Garcia J.L."/>
            <person name="Acebal C."/>
            <person name="Arroyo M."/>
            <person name="de la Mata I."/>
        </authorList>
    </citation>
    <scope>NUCLEOTIDE SEQUENCE [LARGE SCALE GENOMIC DNA]</scope>
    <source>
        <strain evidence="11 12">NRRL 12052</strain>
    </source>
</reference>
<dbReference type="CDD" id="cd17471">
    <property type="entry name" value="MFS_Set"/>
    <property type="match status" value="1"/>
</dbReference>
<evidence type="ECO:0000256" key="2">
    <source>
        <dbReference type="ARBA" id="ARBA00006523"/>
    </source>
</evidence>
<feature type="domain" description="Major facilitator superfamily (MFS) profile" evidence="10">
    <location>
        <begin position="8"/>
        <end position="392"/>
    </location>
</feature>
<keyword evidence="8 9" id="KW-0472">Membrane</keyword>
<dbReference type="Proteomes" id="UP000054537">
    <property type="component" value="Unassembled WGS sequence"/>
</dbReference>
<feature type="transmembrane region" description="Helical" evidence="9">
    <location>
        <begin position="282"/>
        <end position="301"/>
    </location>
</feature>
<feature type="transmembrane region" description="Helical" evidence="9">
    <location>
        <begin position="215"/>
        <end position="241"/>
    </location>
</feature>
<comment type="similarity">
    <text evidence="2">Belongs to the major facilitator superfamily. Set transporter family.</text>
</comment>